<evidence type="ECO:0000313" key="7">
    <source>
        <dbReference type="Proteomes" id="UP000218067"/>
    </source>
</evidence>
<dbReference type="InterPro" id="IPR029058">
    <property type="entry name" value="AB_hydrolase_fold"/>
</dbReference>
<accession>A0A1B4Y2L2</accession>
<dbReference type="Pfam" id="PF00561">
    <property type="entry name" value="Abhydrolase_1"/>
    <property type="match status" value="1"/>
</dbReference>
<evidence type="ECO:0000259" key="5">
    <source>
        <dbReference type="Pfam" id="PF08386"/>
    </source>
</evidence>
<dbReference type="EMBL" id="AP017624">
    <property type="protein sequence ID" value="BAV41315.1"/>
    <property type="molecule type" value="Genomic_DNA"/>
</dbReference>
<evidence type="ECO:0000256" key="2">
    <source>
        <dbReference type="ARBA" id="ARBA00022801"/>
    </source>
</evidence>
<dbReference type="AlphaFoldDB" id="A0A1B4Y2L2"/>
<dbReference type="PANTHER" id="PTHR43248">
    <property type="entry name" value="2-SUCCINYL-6-HYDROXY-2,4-CYCLOHEXADIENE-1-CARBOXYLATE SYNTHASE"/>
    <property type="match status" value="1"/>
</dbReference>
<keyword evidence="3" id="KW-0472">Membrane</keyword>
<keyword evidence="3" id="KW-0812">Transmembrane</keyword>
<feature type="domain" description="AB hydrolase-1" evidence="4">
    <location>
        <begin position="202"/>
        <end position="362"/>
    </location>
</feature>
<keyword evidence="2" id="KW-0378">Hydrolase</keyword>
<sequence length="591" mass="61679">MDRGLYCGNGGRTAQAMSSEARCGDRDQGVAGGCGSTVQSTAGAYAIAATGGGNNNDGGRGAGGASIAMSGGIEGAGIDWAREQGTGQPQAAGTAVPGSSRPRWVFHRLRAGPRRTTWRRWFGVAATVLSVAAGTCWAAAWAGGSDQSAALSEWSPCAAANGAAGMQCAILNVPLDWNLAESAMAQVAVARLPATGAHKLGVIVTNPGGPGISGIDDMAYSGNFWDRLRQDFDIVTFDPRGVGASRPAIALAGDELVAAVRNQPSIPRTEAQRRSRLEGTTRLVDAAQRGGVLGLVGTQEVARDLEALRVAMNVESIDYFGFSYGTYLGVVYADMFPGRTHRIVLDSAMNPANDYATLRHDQAVAFDRAIRAQFDAPEIQRIQALIERLDESPIVGEDGRVLSGLRLLNYVESAAYEPETSVPVLREVLAEASRGNWAPVIDAVHGPALLVNPADLPYLSVACHDLSTPTQVGDVAALARAWTREAPLTGASRAWSVLPCTVWPTRAAAPPHRMTAAGSGPTLVIGVAGDPATPPHWGRELAATLVHGQYLQWAGAGHVAYGRAGEPLGTIVNDFFVSGRLPPAGLELPAD</sequence>
<keyword evidence="3" id="KW-1133">Transmembrane helix</keyword>
<proteinExistence type="inferred from homology"/>
<evidence type="ECO:0000259" key="4">
    <source>
        <dbReference type="Pfam" id="PF00561"/>
    </source>
</evidence>
<protein>
    <submittedName>
        <fullName evidence="6">Uncharacterized protein</fullName>
    </submittedName>
</protein>
<dbReference type="GO" id="GO:0016787">
    <property type="term" value="F:hydrolase activity"/>
    <property type="evidence" value="ECO:0007669"/>
    <property type="project" value="UniProtKB-KW"/>
</dbReference>
<evidence type="ECO:0000313" key="6">
    <source>
        <dbReference type="EMBL" id="BAV41315.1"/>
    </source>
</evidence>
<evidence type="ECO:0000256" key="1">
    <source>
        <dbReference type="ARBA" id="ARBA00010088"/>
    </source>
</evidence>
<dbReference type="InterPro" id="IPR051601">
    <property type="entry name" value="Serine_prot/Carboxylest_S33"/>
</dbReference>
<dbReference type="Proteomes" id="UP000218067">
    <property type="component" value="Chromosome"/>
</dbReference>
<feature type="transmembrane region" description="Helical" evidence="3">
    <location>
        <begin position="121"/>
        <end position="142"/>
    </location>
</feature>
<evidence type="ECO:0000256" key="3">
    <source>
        <dbReference type="SAM" id="Phobius"/>
    </source>
</evidence>
<dbReference type="Pfam" id="PF08386">
    <property type="entry name" value="Abhydrolase_4"/>
    <property type="match status" value="1"/>
</dbReference>
<feature type="domain" description="Peptidase S33 tripeptidyl aminopeptidase-like C-terminal" evidence="5">
    <location>
        <begin position="487"/>
        <end position="585"/>
    </location>
</feature>
<comment type="similarity">
    <text evidence="1">Belongs to the peptidase S33 family.</text>
</comment>
<dbReference type="InterPro" id="IPR013595">
    <property type="entry name" value="Pept_S33_TAP-like_C"/>
</dbReference>
<name>A0A1B4Y2L2_MYCUL</name>
<dbReference type="PANTHER" id="PTHR43248:SF25">
    <property type="entry name" value="AB HYDROLASE-1 DOMAIN-CONTAINING PROTEIN-RELATED"/>
    <property type="match status" value="1"/>
</dbReference>
<dbReference type="Gene3D" id="3.40.50.1820">
    <property type="entry name" value="alpha/beta hydrolase"/>
    <property type="match status" value="2"/>
</dbReference>
<dbReference type="SUPFAM" id="SSF53474">
    <property type="entry name" value="alpha/beta-Hydrolases"/>
    <property type="match status" value="1"/>
</dbReference>
<dbReference type="InterPro" id="IPR000073">
    <property type="entry name" value="AB_hydrolase_1"/>
</dbReference>
<gene>
    <name evidence="6" type="ORF">SHTP_2151</name>
</gene>
<reference evidence="6 7" key="1">
    <citation type="submission" date="2016-08" db="EMBL/GenBank/DDBJ databases">
        <title>Complete genome sequence of Mycobacterium shinshuense, a subspecies of M. ulcerans.</title>
        <authorList>
            <person name="Yoshida M."/>
            <person name="Ogura Y."/>
            <person name="Hayashi T."/>
            <person name="Hoshino Y."/>
        </authorList>
    </citation>
    <scope>NUCLEOTIDE SEQUENCE [LARGE SCALE GENOMIC DNA]</scope>
    <source>
        <strain evidence="7">ATCC 33728</strain>
    </source>
</reference>
<organism evidence="6 7">
    <name type="scientific">Mycobacterium ulcerans subsp. shinshuense</name>
    <dbReference type="NCBI Taxonomy" id="1124626"/>
    <lineage>
        <taxon>Bacteria</taxon>
        <taxon>Bacillati</taxon>
        <taxon>Actinomycetota</taxon>
        <taxon>Actinomycetes</taxon>
        <taxon>Mycobacteriales</taxon>
        <taxon>Mycobacteriaceae</taxon>
        <taxon>Mycobacterium</taxon>
        <taxon>Mycobacterium ulcerans group</taxon>
    </lineage>
</organism>